<reference evidence="1" key="2">
    <citation type="submission" date="2023-01" db="EMBL/GenBank/DDBJ databases">
        <authorList>
            <person name="Petersen C."/>
        </authorList>
    </citation>
    <scope>NUCLEOTIDE SEQUENCE</scope>
    <source>
        <strain evidence="1">IBT 17514</strain>
    </source>
</reference>
<sequence>MFMKHSLMHGLLKRAIQTRAYSSLSESPHHDLTTRKIPLFFDYLQPQQSHLLNLSLQDILPRSLNQDISPSLPSIKSPTPLPIGHHLVYFPPQISLSQLLPDGTDILHTPGEPFHRRLWAGGNVRFPVSGPLLDGTRAVCIESIRNVAIKGREGEEKVIVTIERRVGTVPEGESEEKTRDRIWQENEADLGDSCIIENRDLIFMRSKTAEEIQLDQAQFDKPSRTVRGNANLSGTQWNKYTNYEIAPTNATFRHSIIPTKALLFRFSALTFNAHSIHLDVNYTQSQEGLRSLLVHGPLTLTLLLGVFQTHLESLGLRVAHVEYKNLTPLYVDEELTVCGKPKSDGAWDIWIEGPSGGLSVRGSATTCPI</sequence>
<reference evidence="1" key="1">
    <citation type="journal article" date="2023" name="IMA Fungus">
        <title>Comparative genomic study of the Penicillium genus elucidates a diverse pangenome and 15 lateral gene transfer events.</title>
        <authorList>
            <person name="Petersen C."/>
            <person name="Sorensen T."/>
            <person name="Nielsen M.R."/>
            <person name="Sondergaard T.E."/>
            <person name="Sorensen J.L."/>
            <person name="Fitzpatrick D.A."/>
            <person name="Frisvad J.C."/>
            <person name="Nielsen K.L."/>
        </authorList>
    </citation>
    <scope>NUCLEOTIDE SEQUENCE</scope>
    <source>
        <strain evidence="1">IBT 17514</strain>
    </source>
</reference>
<name>A0AAD6HNE9_9EURO</name>
<proteinExistence type="predicted"/>
<dbReference type="InterPro" id="IPR029069">
    <property type="entry name" value="HotDog_dom_sf"/>
</dbReference>
<dbReference type="EMBL" id="JAQJAN010000005">
    <property type="protein sequence ID" value="KAJ5728012.1"/>
    <property type="molecule type" value="Genomic_DNA"/>
</dbReference>
<dbReference type="AlphaFoldDB" id="A0AAD6HNE9"/>
<gene>
    <name evidence="1" type="ORF">N7493_004342</name>
</gene>
<organism evidence="1 2">
    <name type="scientific">Penicillium malachiteum</name>
    <dbReference type="NCBI Taxonomy" id="1324776"/>
    <lineage>
        <taxon>Eukaryota</taxon>
        <taxon>Fungi</taxon>
        <taxon>Dikarya</taxon>
        <taxon>Ascomycota</taxon>
        <taxon>Pezizomycotina</taxon>
        <taxon>Eurotiomycetes</taxon>
        <taxon>Eurotiomycetidae</taxon>
        <taxon>Eurotiales</taxon>
        <taxon>Aspergillaceae</taxon>
        <taxon>Penicillium</taxon>
    </lineage>
</organism>
<dbReference type="PANTHER" id="PTHR28152">
    <property type="entry name" value="HYDROXYACYL-THIOESTER DEHYDRATASE TYPE 2, MITOCHONDRIAL"/>
    <property type="match status" value="1"/>
</dbReference>
<protein>
    <submittedName>
        <fullName evidence="1">Uncharacterized protein</fullName>
    </submittedName>
</protein>
<keyword evidence="2" id="KW-1185">Reference proteome</keyword>
<dbReference type="Proteomes" id="UP001215712">
    <property type="component" value="Unassembled WGS sequence"/>
</dbReference>
<dbReference type="GO" id="GO:0005739">
    <property type="term" value="C:mitochondrion"/>
    <property type="evidence" value="ECO:0007669"/>
    <property type="project" value="TreeGrafter"/>
</dbReference>
<accession>A0AAD6HNE9</accession>
<dbReference type="InterPro" id="IPR052741">
    <property type="entry name" value="Mitochondrial_HTD2"/>
</dbReference>
<dbReference type="SUPFAM" id="SSF54637">
    <property type="entry name" value="Thioesterase/thiol ester dehydrase-isomerase"/>
    <property type="match status" value="1"/>
</dbReference>
<comment type="caution">
    <text evidence="1">The sequence shown here is derived from an EMBL/GenBank/DDBJ whole genome shotgun (WGS) entry which is preliminary data.</text>
</comment>
<evidence type="ECO:0000313" key="1">
    <source>
        <dbReference type="EMBL" id="KAJ5728012.1"/>
    </source>
</evidence>
<dbReference type="Gene3D" id="3.10.129.10">
    <property type="entry name" value="Hotdog Thioesterase"/>
    <property type="match status" value="1"/>
</dbReference>
<dbReference type="PANTHER" id="PTHR28152:SF1">
    <property type="entry name" value="HYDROXYACYL-THIOESTER DEHYDRATASE TYPE 2, MITOCHONDRIAL"/>
    <property type="match status" value="1"/>
</dbReference>
<dbReference type="GO" id="GO:0019171">
    <property type="term" value="F:(3R)-hydroxyacyl-[acyl-carrier-protein] dehydratase activity"/>
    <property type="evidence" value="ECO:0007669"/>
    <property type="project" value="TreeGrafter"/>
</dbReference>
<evidence type="ECO:0000313" key="2">
    <source>
        <dbReference type="Proteomes" id="UP001215712"/>
    </source>
</evidence>